<dbReference type="SUPFAM" id="SSF52540">
    <property type="entry name" value="P-loop containing nucleoside triphosphate hydrolases"/>
    <property type="match status" value="1"/>
</dbReference>
<reference evidence="3 4" key="2">
    <citation type="submission" date="2020-07" db="EMBL/GenBank/DDBJ databases">
        <authorList>
            <person name="Yu X."/>
        </authorList>
    </citation>
    <scope>NUCLEOTIDE SEQUENCE [LARGE SCALE GENOMIC DNA]</scope>
    <source>
        <strain evidence="4">24</strain>
    </source>
</reference>
<organism evidence="3 4">
    <name type="scientific">Mycobacterium vicinigordonae</name>
    <dbReference type="NCBI Taxonomy" id="1719132"/>
    <lineage>
        <taxon>Bacteria</taxon>
        <taxon>Bacillati</taxon>
        <taxon>Actinomycetota</taxon>
        <taxon>Actinomycetes</taxon>
        <taxon>Mycobacteriales</taxon>
        <taxon>Mycobacteriaceae</taxon>
        <taxon>Mycobacterium</taxon>
    </lineage>
</organism>
<dbReference type="RefSeq" id="WP_180914526.1">
    <property type="nucleotide sequence ID" value="NZ_CP059165.1"/>
</dbReference>
<dbReference type="InterPro" id="IPR027417">
    <property type="entry name" value="P-loop_NTPase"/>
</dbReference>
<dbReference type="InterPro" id="IPR051162">
    <property type="entry name" value="T4SS_component"/>
</dbReference>
<feature type="domain" description="Helicase HerA-like C-terminal" evidence="2">
    <location>
        <begin position="34"/>
        <end position="441"/>
    </location>
</feature>
<feature type="compositionally biased region" description="Basic and acidic residues" evidence="1">
    <location>
        <begin position="95"/>
        <end position="110"/>
    </location>
</feature>
<evidence type="ECO:0000259" key="2">
    <source>
        <dbReference type="Pfam" id="PF05872"/>
    </source>
</evidence>
<reference evidence="4" key="3">
    <citation type="submission" date="2023-07" db="EMBL/GenBank/DDBJ databases">
        <title>Description of Mycobacterium gordonae subsp. intergordonae subsp.nov. and Mycobacterium gordonae subsp. gordonae subsp. nov.</title>
        <authorList>
            <person name="Huang H."/>
        </authorList>
    </citation>
    <scope>NUCLEOTIDE SEQUENCE [LARGE SCALE GENOMIC DNA]</scope>
    <source>
        <strain evidence="4">24</strain>
    </source>
</reference>
<evidence type="ECO:0000313" key="3">
    <source>
        <dbReference type="EMBL" id="QLL05945.1"/>
    </source>
</evidence>
<feature type="region of interest" description="Disordered" evidence="1">
    <location>
        <begin position="92"/>
        <end position="111"/>
    </location>
</feature>
<dbReference type="AlphaFoldDB" id="A0A7D6E5S8"/>
<keyword evidence="4" id="KW-1185">Reference proteome</keyword>
<name>A0A7D6E5S8_9MYCO</name>
<dbReference type="Gene3D" id="3.40.50.300">
    <property type="entry name" value="P-loop containing nucleotide triphosphate hydrolases"/>
    <property type="match status" value="2"/>
</dbReference>
<dbReference type="InterPro" id="IPR033186">
    <property type="entry name" value="HerA_C"/>
</dbReference>
<feature type="region of interest" description="Disordered" evidence="1">
    <location>
        <begin position="431"/>
        <end position="485"/>
    </location>
</feature>
<dbReference type="PANTHER" id="PTHR30121">
    <property type="entry name" value="UNCHARACTERIZED PROTEIN YJGR-RELATED"/>
    <property type="match status" value="1"/>
</dbReference>
<reference evidence="4" key="1">
    <citation type="submission" date="2020-07" db="EMBL/GenBank/DDBJ databases">
        <title>Description of Mycobacterium gordonae subsp. intergordonae subsp.nov. and Mycobacterium gordonae subsp. gordonae subsp. nov.</title>
        <authorList>
            <person name="Yu X."/>
        </authorList>
    </citation>
    <scope>NUCLEOTIDE SEQUENCE [LARGE SCALE GENOMIC DNA]</scope>
    <source>
        <strain evidence="4">24</strain>
    </source>
</reference>
<accession>A0A7D6E5S8</accession>
<evidence type="ECO:0000256" key="1">
    <source>
        <dbReference type="SAM" id="MobiDB-lite"/>
    </source>
</evidence>
<dbReference type="Proteomes" id="UP000510682">
    <property type="component" value="Chromosome"/>
</dbReference>
<evidence type="ECO:0000313" key="4">
    <source>
        <dbReference type="Proteomes" id="UP000510682"/>
    </source>
</evidence>
<feature type="compositionally biased region" description="Pro residues" evidence="1">
    <location>
        <begin position="455"/>
        <end position="483"/>
    </location>
</feature>
<gene>
    <name evidence="3" type="ORF">H0P51_19400</name>
</gene>
<dbReference type="PANTHER" id="PTHR30121:SF6">
    <property type="entry name" value="SLR6007 PROTEIN"/>
    <property type="match status" value="1"/>
</dbReference>
<proteinExistence type="predicted"/>
<protein>
    <submittedName>
        <fullName evidence="3">DUF853 family protein</fullName>
    </submittedName>
</protein>
<sequence length="514" mass="54751">MSAESAETPAKTIAAGYALEGQALELGTVVVDGQADPTAQVRIPLATVNRHGLVAGATGTGKTKTLQLIAEQLSAAGVPVFMADVKGDLSGLSRPGERTDRTAARAKDTGDNWEPQGFPVEFLSLGTGGIGVPVRATVDSFGPVLLSKVLGLNATQESTLGLIFHWAKDKRPLVTLGQLRDTISYLTSEEGKADLKSLGGVSSTTAGVILRALVNLEGEGGDTFFGEPKLDPQDLLRTDNQGHGIISLLEFSGQSVRPVIFSTFLMWLLADLFTQLDEVGDIDKPKLVFFFDEAHLLFSDASKAFLEQVEQTVKLIRSKGVGVFFCTQLPTDLPNDVLSQLGARIQHALRAFTPDDQKALSKTVRTYPKTDVYDLESALTSLGIGEAVVTVLSEKGAPTPVAWTRMRVPRSLMAAIGTDAVTAAAKESQLQAKYGQTVEQPTEPPPAVPSGAQPPSVPGSDLPPVPTDYELPPMPAPAEPKGPPVWKEVLNSRAVTSGINTVLREWMKSGRRKR</sequence>
<dbReference type="Pfam" id="PF05872">
    <property type="entry name" value="HerA_C"/>
    <property type="match status" value="1"/>
</dbReference>
<dbReference type="EMBL" id="CP059165">
    <property type="protein sequence ID" value="QLL05945.1"/>
    <property type="molecule type" value="Genomic_DNA"/>
</dbReference>
<dbReference type="KEGG" id="mgor:H0P51_19400"/>